<sequence length="300" mass="33572">MKQDWRTRAIGRHLVDVPTDATIFETYKYNKVGIEPLHEITTQASFDYLISRKENELRYTKHISRGNMFVERVLHANGSVTLISWSDPDLDYEYYKFDTYFWAGSKGLKYSGEVSPDRKTSALALRQELSREWREVPSGELPEGIGFVAGSAILVDKDFNRESWEMIIRLANKPDVSLRLTSYAQKNVEPGLRARAGGILPALLGAVVGMGQLRNRARPVGPIEADEILVAGTQDGKRTYGFKWEAPGKAYSLAEPNLNASLRVGESAYPTNKESFANDGEALELWDAVVDSIRLRPGAV</sequence>
<feature type="domain" description="Tle cognate immunity protein 4 N-terminal" evidence="2">
    <location>
        <begin position="6"/>
        <end position="110"/>
    </location>
</feature>
<evidence type="ECO:0000313" key="4">
    <source>
        <dbReference type="Proteomes" id="UP000217994"/>
    </source>
</evidence>
<accession>A0A2A4FM90</accession>
<dbReference type="EMBL" id="MTZU01000010">
    <property type="protein sequence ID" value="PCE33768.1"/>
    <property type="molecule type" value="Genomic_DNA"/>
</dbReference>
<reference evidence="3 4" key="1">
    <citation type="submission" date="2017-01" db="EMBL/GenBank/DDBJ databases">
        <title>Whole-Genome Shotgun Sequencing of Two beta-Proteobacterial Species in Search of the Bulgecin Biosynthetic Cluster.</title>
        <authorList>
            <person name="Horsman M.E."/>
            <person name="Marous D.R."/>
            <person name="Li R."/>
            <person name="Oliver R.A."/>
            <person name="Byun B."/>
            <person name="Emrich S.J."/>
            <person name="Boggess B."/>
            <person name="Townsend C.A."/>
            <person name="Mobashery S."/>
        </authorList>
    </citation>
    <scope>NUCLEOTIDE SEQUENCE [LARGE SCALE GENOMIC DNA]</scope>
    <source>
        <strain evidence="3 4">ATCC 31433</strain>
    </source>
</reference>
<dbReference type="AlphaFoldDB" id="A0A2A4FM90"/>
<dbReference type="Pfam" id="PF18443">
    <property type="entry name" value="Tli4_N"/>
    <property type="match status" value="1"/>
</dbReference>
<evidence type="ECO:0008006" key="5">
    <source>
        <dbReference type="Google" id="ProtNLM"/>
    </source>
</evidence>
<name>A0A2A4FM90_9BURK</name>
<dbReference type="Proteomes" id="UP000217994">
    <property type="component" value="Unassembled WGS sequence"/>
</dbReference>
<dbReference type="InterPro" id="IPR040761">
    <property type="entry name" value="Tli4_N"/>
</dbReference>
<dbReference type="RefSeq" id="WP_157915375.1">
    <property type="nucleotide sequence ID" value="NZ_CP020738.1"/>
</dbReference>
<proteinExistence type="predicted"/>
<gene>
    <name evidence="3" type="ORF">BZL54_03335</name>
</gene>
<evidence type="ECO:0000259" key="2">
    <source>
        <dbReference type="Pfam" id="PF18443"/>
    </source>
</evidence>
<comment type="caution">
    <text evidence="3">The sequence shown here is derived from an EMBL/GenBank/DDBJ whole genome shotgun (WGS) entry which is preliminary data.</text>
</comment>
<protein>
    <recommendedName>
        <fullName evidence="5">Tle cognate immunity protein 4 C-terminal domain-containing protein</fullName>
    </recommendedName>
</protein>
<feature type="domain" description="Tle cognate immunity protein 4 C-terminal" evidence="1">
    <location>
        <begin position="140"/>
        <end position="298"/>
    </location>
</feature>
<evidence type="ECO:0000259" key="1">
    <source>
        <dbReference type="Pfam" id="PF18426"/>
    </source>
</evidence>
<organism evidence="3 4">
    <name type="scientific">Burkholderia ubonensis subsp. mesacidophila</name>
    <dbReference type="NCBI Taxonomy" id="265293"/>
    <lineage>
        <taxon>Bacteria</taxon>
        <taxon>Pseudomonadati</taxon>
        <taxon>Pseudomonadota</taxon>
        <taxon>Betaproteobacteria</taxon>
        <taxon>Burkholderiales</taxon>
        <taxon>Burkholderiaceae</taxon>
        <taxon>Burkholderia</taxon>
        <taxon>Burkholderia cepacia complex</taxon>
    </lineage>
</organism>
<dbReference type="Pfam" id="PF18426">
    <property type="entry name" value="Tli4_C"/>
    <property type="match status" value="1"/>
</dbReference>
<evidence type="ECO:0000313" key="3">
    <source>
        <dbReference type="EMBL" id="PCE33768.1"/>
    </source>
</evidence>
<dbReference type="GeneID" id="69005031"/>
<dbReference type="InterPro" id="IPR041290">
    <property type="entry name" value="Tli4_C"/>
</dbReference>